<dbReference type="InterPro" id="IPR050404">
    <property type="entry name" value="Heme-degrading_MO"/>
</dbReference>
<keyword evidence="3" id="KW-1185">Reference proteome</keyword>
<evidence type="ECO:0000313" key="3">
    <source>
        <dbReference type="Proteomes" id="UP001601059"/>
    </source>
</evidence>
<dbReference type="PANTHER" id="PTHR34474:SF2">
    <property type="entry name" value="SIGNAL TRANSDUCTION PROTEIN TRAP"/>
    <property type="match status" value="1"/>
</dbReference>
<dbReference type="SUPFAM" id="SSF54909">
    <property type="entry name" value="Dimeric alpha+beta barrel"/>
    <property type="match status" value="1"/>
</dbReference>
<dbReference type="Pfam" id="PF03992">
    <property type="entry name" value="ABM"/>
    <property type="match status" value="1"/>
</dbReference>
<dbReference type="InterPro" id="IPR011008">
    <property type="entry name" value="Dimeric_a/b-barrel"/>
</dbReference>
<name>A0ABW6KAH3_9BACI</name>
<organism evidence="2 3">
    <name type="scientific">Cytobacillus spartinae</name>
    <dbReference type="NCBI Taxonomy" id="3299023"/>
    <lineage>
        <taxon>Bacteria</taxon>
        <taxon>Bacillati</taxon>
        <taxon>Bacillota</taxon>
        <taxon>Bacilli</taxon>
        <taxon>Bacillales</taxon>
        <taxon>Bacillaceae</taxon>
        <taxon>Cytobacillus</taxon>
    </lineage>
</organism>
<dbReference type="EMBL" id="JBIACK010000002">
    <property type="protein sequence ID" value="MFE8700265.1"/>
    <property type="molecule type" value="Genomic_DNA"/>
</dbReference>
<dbReference type="RefSeq" id="WP_389359281.1">
    <property type="nucleotide sequence ID" value="NZ_JBIACK010000002.1"/>
</dbReference>
<sequence>MKLYITTGTYDFLKKLKDQNSQETIVLMQDGETNLLVHETSGETIFNEPRRYEVIDSSGTIENGGFVVMNNIPVTEEGRPIFEFRFKNRAGLIEQEPGFVGIRVLRPLNSDTYVILTVWENEKSFLDWQTSKAYEKAHEKRGTEKGVDQQQPNIFSRPSYVTKLIIPEEE</sequence>
<comment type="caution">
    <text evidence="2">The sequence shown here is derived from an EMBL/GenBank/DDBJ whole genome shotgun (WGS) entry which is preliminary data.</text>
</comment>
<dbReference type="Proteomes" id="UP001601059">
    <property type="component" value="Unassembled WGS sequence"/>
</dbReference>
<reference evidence="2 3" key="1">
    <citation type="submission" date="2024-08" db="EMBL/GenBank/DDBJ databases">
        <title>Two novel Cytobacillus novel species.</title>
        <authorList>
            <person name="Liu G."/>
        </authorList>
    </citation>
    <scope>NUCLEOTIDE SEQUENCE [LARGE SCALE GENOMIC DNA]</scope>
    <source>
        <strain evidence="2 3">FJAT-54145</strain>
    </source>
</reference>
<keyword evidence="2" id="KW-0503">Monooxygenase</keyword>
<dbReference type="PROSITE" id="PS51725">
    <property type="entry name" value="ABM"/>
    <property type="match status" value="1"/>
</dbReference>
<keyword evidence="2" id="KW-0560">Oxidoreductase</keyword>
<dbReference type="Gene3D" id="3.30.70.100">
    <property type="match status" value="1"/>
</dbReference>
<dbReference type="GO" id="GO:0004497">
    <property type="term" value="F:monooxygenase activity"/>
    <property type="evidence" value="ECO:0007669"/>
    <property type="project" value="UniProtKB-KW"/>
</dbReference>
<dbReference type="InterPro" id="IPR007138">
    <property type="entry name" value="ABM_dom"/>
</dbReference>
<protein>
    <submittedName>
        <fullName evidence="2">Antibiotic biosynthesis monooxygenase family protein</fullName>
        <ecNumber evidence="2">1.14.-.-</ecNumber>
    </submittedName>
</protein>
<proteinExistence type="predicted"/>
<gene>
    <name evidence="2" type="ORF">ACFYKX_06560</name>
</gene>
<evidence type="ECO:0000313" key="2">
    <source>
        <dbReference type="EMBL" id="MFE8700265.1"/>
    </source>
</evidence>
<feature type="domain" description="ABM" evidence="1">
    <location>
        <begin position="66"/>
        <end position="155"/>
    </location>
</feature>
<accession>A0ABW6KAH3</accession>
<dbReference type="EC" id="1.14.-.-" evidence="2"/>
<evidence type="ECO:0000259" key="1">
    <source>
        <dbReference type="PROSITE" id="PS51725"/>
    </source>
</evidence>
<dbReference type="PANTHER" id="PTHR34474">
    <property type="entry name" value="SIGNAL TRANSDUCTION PROTEIN TRAP"/>
    <property type="match status" value="1"/>
</dbReference>